<comment type="caution">
    <text evidence="1">The sequence shown here is derived from an EMBL/GenBank/DDBJ whole genome shotgun (WGS) entry which is preliminary data.</text>
</comment>
<dbReference type="Proteomes" id="UP000729402">
    <property type="component" value="Unassembled WGS sequence"/>
</dbReference>
<accession>A0A8J5STH2</accession>
<protein>
    <submittedName>
        <fullName evidence="1">Uncharacterized protein</fullName>
    </submittedName>
</protein>
<dbReference type="PANTHER" id="PTHR47862">
    <property type="entry name" value="PEPTIDYL-PROLYL CIS-TRANS ISOMERASE FKBP18, CHLOROPLASTIC"/>
    <property type="match status" value="1"/>
</dbReference>
<sequence>MLRASKILESEFTALPNGLKYTSVATPCLNFTSISSPNWIRYYDISVGTGAKAVKGSRVAVHYVAKWKGITFMTSRHGLGVGGGTVLL</sequence>
<evidence type="ECO:0000313" key="2">
    <source>
        <dbReference type="Proteomes" id="UP000729402"/>
    </source>
</evidence>
<keyword evidence="2" id="KW-1185">Reference proteome</keyword>
<dbReference type="PANTHER" id="PTHR47862:SF2">
    <property type="entry name" value="PEPTIDYLPROLYL ISOMERASE"/>
    <property type="match status" value="1"/>
</dbReference>
<evidence type="ECO:0000313" key="1">
    <source>
        <dbReference type="EMBL" id="KAG8061149.1"/>
    </source>
</evidence>
<organism evidence="1 2">
    <name type="scientific">Zizania palustris</name>
    <name type="common">Northern wild rice</name>
    <dbReference type="NCBI Taxonomy" id="103762"/>
    <lineage>
        <taxon>Eukaryota</taxon>
        <taxon>Viridiplantae</taxon>
        <taxon>Streptophyta</taxon>
        <taxon>Embryophyta</taxon>
        <taxon>Tracheophyta</taxon>
        <taxon>Spermatophyta</taxon>
        <taxon>Magnoliopsida</taxon>
        <taxon>Liliopsida</taxon>
        <taxon>Poales</taxon>
        <taxon>Poaceae</taxon>
        <taxon>BOP clade</taxon>
        <taxon>Oryzoideae</taxon>
        <taxon>Oryzeae</taxon>
        <taxon>Zizaniinae</taxon>
        <taxon>Zizania</taxon>
    </lineage>
</organism>
<dbReference type="GO" id="GO:0009543">
    <property type="term" value="C:chloroplast thylakoid lumen"/>
    <property type="evidence" value="ECO:0007669"/>
    <property type="project" value="TreeGrafter"/>
</dbReference>
<reference evidence="1" key="1">
    <citation type="journal article" date="2021" name="bioRxiv">
        <title>Whole Genome Assembly and Annotation of Northern Wild Rice, Zizania palustris L., Supports a Whole Genome Duplication in the Zizania Genus.</title>
        <authorList>
            <person name="Haas M."/>
            <person name="Kono T."/>
            <person name="Macchietto M."/>
            <person name="Millas R."/>
            <person name="McGilp L."/>
            <person name="Shao M."/>
            <person name="Duquette J."/>
            <person name="Hirsch C.N."/>
            <person name="Kimball J."/>
        </authorList>
    </citation>
    <scope>NUCLEOTIDE SEQUENCE</scope>
    <source>
        <tissue evidence="1">Fresh leaf tissue</tissue>
    </source>
</reference>
<dbReference type="OrthoDB" id="1902587at2759"/>
<reference evidence="1" key="2">
    <citation type="submission" date="2021-02" db="EMBL/GenBank/DDBJ databases">
        <authorList>
            <person name="Kimball J.A."/>
            <person name="Haas M.W."/>
            <person name="Macchietto M."/>
            <person name="Kono T."/>
            <person name="Duquette J."/>
            <person name="Shao M."/>
        </authorList>
    </citation>
    <scope>NUCLEOTIDE SEQUENCE</scope>
    <source>
        <tissue evidence="1">Fresh leaf tissue</tissue>
    </source>
</reference>
<dbReference type="InterPro" id="IPR044180">
    <property type="entry name" value="FKBP18-like"/>
</dbReference>
<dbReference type="AlphaFoldDB" id="A0A8J5STH2"/>
<name>A0A8J5STH2_ZIZPA</name>
<dbReference type="EMBL" id="JAAALK010000286">
    <property type="protein sequence ID" value="KAG8061149.1"/>
    <property type="molecule type" value="Genomic_DNA"/>
</dbReference>
<gene>
    <name evidence="1" type="ORF">GUJ93_ZPchr0003g16753</name>
</gene>
<proteinExistence type="predicted"/>